<dbReference type="InterPro" id="IPR043502">
    <property type="entry name" value="DNA/RNA_pol_sf"/>
</dbReference>
<dbReference type="Pfam" id="PF00078">
    <property type="entry name" value="RVT_1"/>
    <property type="match status" value="1"/>
</dbReference>
<dbReference type="EMBL" id="GHES01005122">
    <property type="protein sequence ID" value="MPA35681.1"/>
    <property type="molecule type" value="Transcribed_RNA"/>
</dbReference>
<evidence type="ECO:0000313" key="2">
    <source>
        <dbReference type="EMBL" id="MPA35681.1"/>
    </source>
</evidence>
<dbReference type="CDD" id="cd01650">
    <property type="entry name" value="RT_nLTR_like"/>
    <property type="match status" value="1"/>
</dbReference>
<sequence length="1234" mass="142195">MEEVVLVLLMFKMMAWNIRGLNAPLKQKEIRRYVKLHKLAVFSISETKVRWSNVDWMFKRCFSDWNIIHSGSASSVCRLWVCWDPMIVQLNPFQISDQAISASLKVLNSSVEFYVSFIYGSNDYLVRRQLWSQLRGLVGAFGQTPWILLGDFNVVRSHEEKTGGRGIDSGEVEEFNSCLYNVGVDDLNGKGRWLTWDNQRDGNDNIQSKLDRVLVNNEWMQKFPNSECFYDSPGVSDHCPILCTIDTKWKLKRGPFRFYTYWMQHREFAQILHNSWTEPVSGNPMLRVSLKLKRLKVELKLFDKKFYSRISQRTCEAREKMNNIQDLVGMYPQDQRLRVEEKKLKSEYLELSLAEEAYYKQKARVRWLALGDRNTSFFHKKVNGNRARNRILSIMDCNGTKLEDADAVQKEAVSFFQGLLGSNVVCVVDEEKLARCVQYKLNDTQTVALDRLPTNQEIKEAMFEMAGDKAPGPDGYNAYFFQHNWGLVGEEVCRGILHFFQTNILQSEWNNTAITLIPKCKNPTTMRDFRPISCCNTLYKCIAKILANRMKPLLPHLVSKHQAAFVKGRCISDNILLMEGLLRNYHRNDSPAKCAIKVDIMKAYDSVSWDFLMGILKVMNFPQSFIRWIGECISTTKFSIMLNGSLEGYFQGKKGIRQGDPMSPYLFLLAMEVFGGMLKKNIREGSFTYHPKCKQLGISHLAFADDLFILAAADVNSIRIVKDTLKEFEIDSGLKPNLSKSEVFFSGVTAATKRNLKDILGMVEGNLPVRYLGVPLISSRLKAEDCKALVDSITKKASHWTSKFLSYAGRLQLVSSVLYSVQIYWSSIFVLPKSVLKSIERVMRNYLWSGVEMKSTKAKVAWKDICKPKKEGGLGLKDLAEWNRAVMTKQIWDLCSKKDTLWIKWCHQVYVKGRCFWGLKVPRDCCWGWRKLLKLRYCAWQMVKYYIGNGKHTFLWYDNWHPFGPLVTKFGNAIIGECGSSETAKVSSVIRNNRWRWPSGNSAAITALKDNTPTSLLSDAHGQDYVKWELSVDGIYHSSDAWNRIRSTSSLVNWYDIVWFKECVPRFSFIVWMVCKRCLSTKDKLKEWGVITLDTCVLCGNQSETLDHLFFSCSVSSQIWKNFLNMAAYSHAVGSWESELRWAIDHLKGKSFKTSLVKLAFSAVVYYIWQERNQRVFTGRKRDSETLVNVIQNAIFNATLSWRGIPKSFNNWMLSLSFGLADSIFLRLKHIVSL</sequence>
<protein>
    <recommendedName>
        <fullName evidence="1">Reverse transcriptase domain-containing protein</fullName>
    </recommendedName>
</protein>
<accession>A0A5B6YUZ1</accession>
<gene>
    <name evidence="2" type="ORF">Din_005122</name>
</gene>
<dbReference type="SUPFAM" id="SSF56672">
    <property type="entry name" value="DNA/RNA polymerases"/>
    <property type="match status" value="1"/>
</dbReference>
<proteinExistence type="predicted"/>
<dbReference type="Pfam" id="PF13966">
    <property type="entry name" value="zf-RVT"/>
    <property type="match status" value="1"/>
</dbReference>
<dbReference type="InterPro" id="IPR000477">
    <property type="entry name" value="RT_dom"/>
</dbReference>
<dbReference type="PROSITE" id="PS50878">
    <property type="entry name" value="RT_POL"/>
    <property type="match status" value="1"/>
</dbReference>
<dbReference type="InterPro" id="IPR036691">
    <property type="entry name" value="Endo/exonu/phosph_ase_sf"/>
</dbReference>
<dbReference type="Gene3D" id="3.60.10.10">
    <property type="entry name" value="Endonuclease/exonuclease/phosphatase"/>
    <property type="match status" value="1"/>
</dbReference>
<evidence type="ECO:0000259" key="1">
    <source>
        <dbReference type="PROSITE" id="PS50878"/>
    </source>
</evidence>
<dbReference type="SUPFAM" id="SSF56219">
    <property type="entry name" value="DNase I-like"/>
    <property type="match status" value="1"/>
</dbReference>
<reference evidence="2" key="1">
    <citation type="submission" date="2019-08" db="EMBL/GenBank/DDBJ databases">
        <title>Reference gene set and small RNA set construction with multiple tissues from Davidia involucrata Baill.</title>
        <authorList>
            <person name="Yang H."/>
            <person name="Zhou C."/>
            <person name="Li G."/>
            <person name="Wang J."/>
            <person name="Gao P."/>
            <person name="Wang M."/>
            <person name="Wang R."/>
            <person name="Zhao Y."/>
        </authorList>
    </citation>
    <scope>NUCLEOTIDE SEQUENCE</scope>
    <source>
        <tissue evidence="2">Mixed with DoveR01_LX</tissue>
    </source>
</reference>
<dbReference type="Pfam" id="PF03372">
    <property type="entry name" value="Exo_endo_phos"/>
    <property type="match status" value="1"/>
</dbReference>
<dbReference type="InterPro" id="IPR005135">
    <property type="entry name" value="Endo/exonuclease/phosphatase"/>
</dbReference>
<feature type="domain" description="Reverse transcriptase" evidence="1">
    <location>
        <begin position="498"/>
        <end position="776"/>
    </location>
</feature>
<dbReference type="PANTHER" id="PTHR33116:SF84">
    <property type="entry name" value="RNA-DIRECTED DNA POLYMERASE"/>
    <property type="match status" value="1"/>
</dbReference>
<dbReference type="GO" id="GO:0003824">
    <property type="term" value="F:catalytic activity"/>
    <property type="evidence" value="ECO:0007669"/>
    <property type="project" value="InterPro"/>
</dbReference>
<organism evidence="2">
    <name type="scientific">Davidia involucrata</name>
    <name type="common">Dove tree</name>
    <dbReference type="NCBI Taxonomy" id="16924"/>
    <lineage>
        <taxon>Eukaryota</taxon>
        <taxon>Viridiplantae</taxon>
        <taxon>Streptophyta</taxon>
        <taxon>Embryophyta</taxon>
        <taxon>Tracheophyta</taxon>
        <taxon>Spermatophyta</taxon>
        <taxon>Magnoliopsida</taxon>
        <taxon>eudicotyledons</taxon>
        <taxon>Gunneridae</taxon>
        <taxon>Pentapetalae</taxon>
        <taxon>asterids</taxon>
        <taxon>Cornales</taxon>
        <taxon>Nyssaceae</taxon>
        <taxon>Davidia</taxon>
    </lineage>
</organism>
<dbReference type="AlphaFoldDB" id="A0A5B6YUZ1"/>
<dbReference type="PANTHER" id="PTHR33116">
    <property type="entry name" value="REVERSE TRANSCRIPTASE ZINC-BINDING DOMAIN-CONTAINING PROTEIN-RELATED-RELATED"/>
    <property type="match status" value="1"/>
</dbReference>
<dbReference type="InterPro" id="IPR026960">
    <property type="entry name" value="RVT-Znf"/>
</dbReference>
<name>A0A5B6YUZ1_DAVIN</name>